<dbReference type="Proteomes" id="UP001148786">
    <property type="component" value="Unassembled WGS sequence"/>
</dbReference>
<dbReference type="GO" id="GO:0141221">
    <property type="term" value="F:histone deacetylase activity, hydrolytic mechanism"/>
    <property type="evidence" value="ECO:0007669"/>
    <property type="project" value="UniProtKB-EC"/>
</dbReference>
<comment type="caution">
    <text evidence="13">The sequence shown here is derived from an EMBL/GenBank/DDBJ whole genome shotgun (WGS) entry which is preliminary data.</text>
</comment>
<reference evidence="13" key="1">
    <citation type="submission" date="2022-07" db="EMBL/GenBank/DDBJ databases">
        <title>Genome Sequence of Agrocybe chaxingu.</title>
        <authorList>
            <person name="Buettner E."/>
        </authorList>
    </citation>
    <scope>NUCLEOTIDE SEQUENCE</scope>
    <source>
        <strain evidence="13">MP-N11</strain>
    </source>
</reference>
<feature type="compositionally biased region" description="Low complexity" evidence="10">
    <location>
        <begin position="678"/>
        <end position="703"/>
    </location>
</feature>
<sequence length="731" mass="80886">MSSNTPHIMAPGSRDVIEQQVSIARTVLLQAIELLDNHLTSDEQLAVHSQYLPGSTIGKHLRHARDHFVLLLDSMLHPPPRVLSYDTRIRNTPMETSRESARAALLEAVDQLEEVVPTMDFNEQVTLQAITPYMHSFQTTLGREMWFASLHCVHHWSMVRVIAGEMGIKLSEDFGFAPSTLVYQEKMTPIDGESQKKRVCYFFDSDIGGFHYGPGHPMKPTRIRMCHSLVMNYGLYKKMEIFRAKPATKREMTQFHSDEYVEFLARITPSNMNSYVKEQHKYNVGDDCPVFDGLFEYCSISAGGSMEGAARLSRDKCDIAVNWAGGLHHAKKSEASGFCYVNDIVLGILELLRYHNRVLYIDIDVHHGDGVEEAFYTTDRVMTVSFHKYGEYFPGTGELRDVGVMKGKYYALNFPLRDGISDENYKSVFEPCGTDSLSGDKLGCLNLSMRGHANCVRFVKSFNKPLLLLGGGGYTMRNVSRAWAYETGLAAGVELGPDIPVNEYYEYFGPDYELDVKSSNTDDLNTPAYLDRVKRIVLENLRHSGGPPGVQMTDIPTMPIDAQMDDLNEDEDLINPNERRPMRLLDSRRQADGELSDSDDEGEGGRRDHSTYRNGDSDGLNGTHKFGIGGGILSSGAAHTHGAGPSGHTTVIRMLSSNVDMEVDTPSTESGANGTSDAAPPTAPQASSASEGEAKSGAPAAESTIPVKDELAPVVPERKDERMEVDSTNAP</sequence>
<gene>
    <name evidence="13" type="ORF">NLJ89_g4753</name>
</gene>
<evidence type="ECO:0000256" key="9">
    <source>
        <dbReference type="ARBA" id="ARBA00061569"/>
    </source>
</evidence>
<dbReference type="PRINTS" id="PR01270">
    <property type="entry name" value="HDASUPER"/>
</dbReference>
<evidence type="ECO:0000256" key="5">
    <source>
        <dbReference type="ARBA" id="ARBA00022853"/>
    </source>
</evidence>
<comment type="similarity">
    <text evidence="9">Belongs to the histone deacetylase family. HD Type 1 subfamily.</text>
</comment>
<dbReference type="GO" id="GO:0032221">
    <property type="term" value="C:Rpd3S complex"/>
    <property type="evidence" value="ECO:0007669"/>
    <property type="project" value="UniProtKB-ARBA"/>
</dbReference>
<evidence type="ECO:0000256" key="10">
    <source>
        <dbReference type="SAM" id="MobiDB-lite"/>
    </source>
</evidence>
<dbReference type="InterPro" id="IPR024775">
    <property type="entry name" value="DinB-like"/>
</dbReference>
<evidence type="ECO:0000256" key="7">
    <source>
        <dbReference type="ARBA" id="ARBA00023163"/>
    </source>
</evidence>
<keyword evidence="5" id="KW-0156">Chromatin regulator</keyword>
<organism evidence="13 14">
    <name type="scientific">Agrocybe chaxingu</name>
    <dbReference type="NCBI Taxonomy" id="84603"/>
    <lineage>
        <taxon>Eukaryota</taxon>
        <taxon>Fungi</taxon>
        <taxon>Dikarya</taxon>
        <taxon>Basidiomycota</taxon>
        <taxon>Agaricomycotina</taxon>
        <taxon>Agaricomycetes</taxon>
        <taxon>Agaricomycetidae</taxon>
        <taxon>Agaricales</taxon>
        <taxon>Agaricineae</taxon>
        <taxon>Strophariaceae</taxon>
        <taxon>Agrocybe</taxon>
    </lineage>
</organism>
<feature type="region of interest" description="Disordered" evidence="10">
    <location>
        <begin position="572"/>
        <end position="623"/>
    </location>
</feature>
<keyword evidence="4" id="KW-0378">Hydrolase</keyword>
<dbReference type="Pfam" id="PF12867">
    <property type="entry name" value="DinB_2"/>
    <property type="match status" value="1"/>
</dbReference>
<name>A0A9W8MXG4_9AGAR</name>
<dbReference type="InterPro" id="IPR000286">
    <property type="entry name" value="HDACs"/>
</dbReference>
<accession>A0A9W8MXG4</accession>
<dbReference type="PRINTS" id="PR01271">
    <property type="entry name" value="HISDACETLASE"/>
</dbReference>
<dbReference type="InterPro" id="IPR037138">
    <property type="entry name" value="His_deacetylse_dom_sf"/>
</dbReference>
<evidence type="ECO:0000256" key="3">
    <source>
        <dbReference type="ARBA" id="ARBA00022491"/>
    </source>
</evidence>
<dbReference type="EMBL" id="JANKHO010000408">
    <property type="protein sequence ID" value="KAJ3510313.1"/>
    <property type="molecule type" value="Genomic_DNA"/>
</dbReference>
<dbReference type="FunFam" id="3.40.800.20:FF:000001">
    <property type="entry name" value="Histone deacetylase"/>
    <property type="match status" value="1"/>
</dbReference>
<evidence type="ECO:0000256" key="2">
    <source>
        <dbReference type="ARBA" id="ARBA00012111"/>
    </source>
</evidence>
<evidence type="ECO:0000313" key="14">
    <source>
        <dbReference type="Proteomes" id="UP001148786"/>
    </source>
</evidence>
<dbReference type="SUPFAM" id="SSF52768">
    <property type="entry name" value="Arginase/deacetylase"/>
    <property type="match status" value="1"/>
</dbReference>
<evidence type="ECO:0000313" key="13">
    <source>
        <dbReference type="EMBL" id="KAJ3510313.1"/>
    </source>
</evidence>
<dbReference type="Gene3D" id="3.40.800.20">
    <property type="entry name" value="Histone deacetylase domain"/>
    <property type="match status" value="1"/>
</dbReference>
<evidence type="ECO:0000256" key="1">
    <source>
        <dbReference type="ARBA" id="ARBA00004123"/>
    </source>
</evidence>
<dbReference type="GO" id="GO:0031507">
    <property type="term" value="P:heterochromatin formation"/>
    <property type="evidence" value="ECO:0007669"/>
    <property type="project" value="TreeGrafter"/>
</dbReference>
<dbReference type="Pfam" id="PF00850">
    <property type="entry name" value="Hist_deacetyl"/>
    <property type="match status" value="1"/>
</dbReference>
<evidence type="ECO:0000256" key="4">
    <source>
        <dbReference type="ARBA" id="ARBA00022801"/>
    </source>
</evidence>
<protein>
    <recommendedName>
        <fullName evidence="2">histone deacetylase</fullName>
        <ecNumber evidence="2">3.5.1.98</ecNumber>
    </recommendedName>
</protein>
<feature type="compositionally biased region" description="Basic and acidic residues" evidence="10">
    <location>
        <begin position="707"/>
        <end position="725"/>
    </location>
</feature>
<dbReference type="PANTHER" id="PTHR10625:SF10">
    <property type="entry name" value="HISTONE DEACETYLASE HDAC1"/>
    <property type="match status" value="1"/>
</dbReference>
<proteinExistence type="inferred from homology"/>
<evidence type="ECO:0000256" key="6">
    <source>
        <dbReference type="ARBA" id="ARBA00023015"/>
    </source>
</evidence>
<dbReference type="InterPro" id="IPR003084">
    <property type="entry name" value="HDAC_I/II"/>
</dbReference>
<feature type="region of interest" description="Disordered" evidence="10">
    <location>
        <begin position="662"/>
        <end position="731"/>
    </location>
</feature>
<feature type="compositionally biased region" description="Basic and acidic residues" evidence="10">
    <location>
        <begin position="577"/>
        <end position="592"/>
    </location>
</feature>
<evidence type="ECO:0000259" key="11">
    <source>
        <dbReference type="Pfam" id="PF00850"/>
    </source>
</evidence>
<evidence type="ECO:0000259" key="12">
    <source>
        <dbReference type="Pfam" id="PF12867"/>
    </source>
</evidence>
<feature type="domain" description="Histone deacetylase" evidence="11">
    <location>
        <begin position="216"/>
        <end position="487"/>
    </location>
</feature>
<keyword evidence="8" id="KW-0539">Nucleus</keyword>
<keyword evidence="6" id="KW-0805">Transcription regulation</keyword>
<comment type="subcellular location">
    <subcellularLocation>
        <location evidence="1">Nucleus</location>
    </subcellularLocation>
</comment>
<keyword evidence="14" id="KW-1185">Reference proteome</keyword>
<dbReference type="EC" id="3.5.1.98" evidence="2"/>
<feature type="domain" description="DinB-like" evidence="12">
    <location>
        <begin position="24"/>
        <end position="157"/>
    </location>
</feature>
<dbReference type="AlphaFoldDB" id="A0A9W8MXG4"/>
<evidence type="ECO:0000256" key="8">
    <source>
        <dbReference type="ARBA" id="ARBA00023242"/>
    </source>
</evidence>
<keyword evidence="7" id="KW-0804">Transcription</keyword>
<dbReference type="InterPro" id="IPR023696">
    <property type="entry name" value="Ureohydrolase_dom_sf"/>
</dbReference>
<dbReference type="OrthoDB" id="1918432at2759"/>
<keyword evidence="3" id="KW-0678">Repressor</keyword>
<dbReference type="InterPro" id="IPR023801">
    <property type="entry name" value="His_deacetylse_dom"/>
</dbReference>
<dbReference type="PANTHER" id="PTHR10625">
    <property type="entry name" value="HISTONE DEACETYLASE HDAC1-RELATED"/>
    <property type="match status" value="1"/>
</dbReference>
<feature type="compositionally biased region" description="Polar residues" evidence="10">
    <location>
        <begin position="662"/>
        <end position="676"/>
    </location>
</feature>
<dbReference type="GO" id="GO:0070210">
    <property type="term" value="C:Rpd3L-Expanded complex"/>
    <property type="evidence" value="ECO:0007669"/>
    <property type="project" value="TreeGrafter"/>
</dbReference>